<dbReference type="STRING" id="27835.A0A0N4XL30"/>
<proteinExistence type="predicted"/>
<dbReference type="Proteomes" id="UP000271162">
    <property type="component" value="Unassembled WGS sequence"/>
</dbReference>
<reference evidence="3" key="1">
    <citation type="submission" date="2017-02" db="UniProtKB">
        <authorList>
            <consortium name="WormBaseParasite"/>
        </authorList>
    </citation>
    <scope>IDENTIFICATION</scope>
</reference>
<dbReference type="AlphaFoldDB" id="A0A0N4XL30"/>
<dbReference type="WBParaSite" id="NBR_0000323201-mRNA-1">
    <property type="protein sequence ID" value="NBR_0000323201-mRNA-1"/>
    <property type="gene ID" value="NBR_0000323201"/>
</dbReference>
<gene>
    <name evidence="1" type="ORF">NBR_LOCUS3234</name>
</gene>
<evidence type="ECO:0000313" key="2">
    <source>
        <dbReference type="Proteomes" id="UP000271162"/>
    </source>
</evidence>
<organism evidence="3">
    <name type="scientific">Nippostrongylus brasiliensis</name>
    <name type="common">Rat hookworm</name>
    <dbReference type="NCBI Taxonomy" id="27835"/>
    <lineage>
        <taxon>Eukaryota</taxon>
        <taxon>Metazoa</taxon>
        <taxon>Ecdysozoa</taxon>
        <taxon>Nematoda</taxon>
        <taxon>Chromadorea</taxon>
        <taxon>Rhabditida</taxon>
        <taxon>Rhabditina</taxon>
        <taxon>Rhabditomorpha</taxon>
        <taxon>Strongyloidea</taxon>
        <taxon>Heligmosomidae</taxon>
        <taxon>Nippostrongylus</taxon>
    </lineage>
</organism>
<protein>
    <submittedName>
        <fullName evidence="1 3">Uncharacterized protein</fullName>
    </submittedName>
</protein>
<reference evidence="1 2" key="2">
    <citation type="submission" date="2018-11" db="EMBL/GenBank/DDBJ databases">
        <authorList>
            <consortium name="Pathogen Informatics"/>
        </authorList>
    </citation>
    <scope>NUCLEOTIDE SEQUENCE [LARGE SCALE GENOMIC DNA]</scope>
</reference>
<keyword evidence="2" id="KW-1185">Reference proteome</keyword>
<evidence type="ECO:0000313" key="1">
    <source>
        <dbReference type="EMBL" id="VDL66823.1"/>
    </source>
</evidence>
<name>A0A0N4XL30_NIPBR</name>
<evidence type="ECO:0000313" key="3">
    <source>
        <dbReference type="WBParaSite" id="NBR_0000323201-mRNA-1"/>
    </source>
</evidence>
<dbReference type="EMBL" id="UYSL01004629">
    <property type="protein sequence ID" value="VDL66823.1"/>
    <property type="molecule type" value="Genomic_DNA"/>
</dbReference>
<sequence>MTARHLALTINVDSSTKPQTTRVLGQWYQLLYWLFYSQGYALIGASSSGICGTETQNCVYRVSLMRVDSAKDRLQLSAPVFGLGSPKEELGRLVSYLHKSECSTSASSEFPLFCSDILHEQSTVLLVTPKVNVGRKLY</sequence>
<accession>A0A0N4XL30</accession>